<evidence type="ECO:0000256" key="2">
    <source>
        <dbReference type="SAM" id="Phobius"/>
    </source>
</evidence>
<dbReference type="eggNOG" id="ENOG502S0ZE">
    <property type="taxonomic scope" value="Eukaryota"/>
</dbReference>
<feature type="transmembrane region" description="Helical" evidence="2">
    <location>
        <begin position="58"/>
        <end position="81"/>
    </location>
</feature>
<feature type="region of interest" description="Disordered" evidence="1">
    <location>
        <begin position="298"/>
        <end position="338"/>
    </location>
</feature>
<feature type="transmembrane region" description="Helical" evidence="2">
    <location>
        <begin position="249"/>
        <end position="269"/>
    </location>
</feature>
<dbReference type="InterPro" id="IPR021460">
    <property type="entry name" value="DUF3112"/>
</dbReference>
<dbReference type="OMA" id="CHPTNIR"/>
<proteinExistence type="predicted"/>
<evidence type="ECO:0000256" key="1">
    <source>
        <dbReference type="SAM" id="MobiDB-lite"/>
    </source>
</evidence>
<dbReference type="Pfam" id="PF11309">
    <property type="entry name" value="DUF3112"/>
    <property type="match status" value="1"/>
</dbReference>
<feature type="transmembrane region" description="Helical" evidence="2">
    <location>
        <begin position="26"/>
        <end position="46"/>
    </location>
</feature>
<dbReference type="STRING" id="1229662.W3X707"/>
<dbReference type="OrthoDB" id="3357002at2759"/>
<evidence type="ECO:0000313" key="4">
    <source>
        <dbReference type="Proteomes" id="UP000030651"/>
    </source>
</evidence>
<dbReference type="KEGG" id="pfy:PFICI_06837"/>
<evidence type="ECO:0000313" key="3">
    <source>
        <dbReference type="EMBL" id="ETS81835.1"/>
    </source>
</evidence>
<feature type="transmembrane region" description="Helical" evidence="2">
    <location>
        <begin position="131"/>
        <end position="156"/>
    </location>
</feature>
<sequence length="338" mass="37246">MSSTSGPPYMPAIAQVGGLPTVAIDVPISACLLFLYVCLAVVHMTIFQVNLRRDHKFLFSAMLFGLSMARTAALTMRMVWATHQDNVRIAMAAGILTQAGVIVVFIANLFFAQRIVRAYHSTFGWAKGTRLVFRFLLFSIIACLIMVIVCTVQSFYTLDTSIRSKDRDVQLTAGTYLAFLSFVPAPAVIIAALIPSKNHVEKFGQGRFRTKIMLLVFTSLLLTVGSGFRIGTNFAPRPITNPAWYHSRACYYCFNYVIEIIVSSLYAAIRFDRRFHIPNGAKGPGDYAKGQLAINTESEAFGPADNTDEETMHEEPSSSVANSEKRFGPGQDRAGAIV</sequence>
<keyword evidence="2" id="KW-0812">Transmembrane</keyword>
<dbReference type="Proteomes" id="UP000030651">
    <property type="component" value="Unassembled WGS sequence"/>
</dbReference>
<dbReference type="GeneID" id="19271850"/>
<keyword evidence="2" id="KW-0472">Membrane</keyword>
<organism evidence="3 4">
    <name type="scientific">Pestalotiopsis fici (strain W106-1 / CGMCC3.15140)</name>
    <dbReference type="NCBI Taxonomy" id="1229662"/>
    <lineage>
        <taxon>Eukaryota</taxon>
        <taxon>Fungi</taxon>
        <taxon>Dikarya</taxon>
        <taxon>Ascomycota</taxon>
        <taxon>Pezizomycotina</taxon>
        <taxon>Sordariomycetes</taxon>
        <taxon>Xylariomycetidae</taxon>
        <taxon>Amphisphaeriales</taxon>
        <taxon>Sporocadaceae</taxon>
        <taxon>Pestalotiopsis</taxon>
    </lineage>
</organism>
<dbReference type="RefSeq" id="XP_007833609.1">
    <property type="nucleotide sequence ID" value="XM_007835418.1"/>
</dbReference>
<keyword evidence="4" id="KW-1185">Reference proteome</keyword>
<name>W3X707_PESFW</name>
<feature type="transmembrane region" description="Helical" evidence="2">
    <location>
        <begin position="87"/>
        <end position="111"/>
    </location>
</feature>
<dbReference type="PANTHER" id="PTHR35184">
    <property type="entry name" value="YALI0C10208P"/>
    <property type="match status" value="1"/>
</dbReference>
<reference evidence="4" key="1">
    <citation type="journal article" date="2015" name="BMC Genomics">
        <title>Genomic and transcriptomic analysis of the endophytic fungus Pestalotiopsis fici reveals its lifestyle and high potential for synthesis of natural products.</title>
        <authorList>
            <person name="Wang X."/>
            <person name="Zhang X."/>
            <person name="Liu L."/>
            <person name="Xiang M."/>
            <person name="Wang W."/>
            <person name="Sun X."/>
            <person name="Che Y."/>
            <person name="Guo L."/>
            <person name="Liu G."/>
            <person name="Guo L."/>
            <person name="Wang C."/>
            <person name="Yin W.B."/>
            <person name="Stadler M."/>
            <person name="Zhang X."/>
            <person name="Liu X."/>
        </authorList>
    </citation>
    <scope>NUCLEOTIDE SEQUENCE [LARGE SCALE GENOMIC DNA]</scope>
    <source>
        <strain evidence="4">W106-1 / CGMCC3.15140</strain>
    </source>
</reference>
<dbReference type="EMBL" id="KI912112">
    <property type="protein sequence ID" value="ETS81835.1"/>
    <property type="molecule type" value="Genomic_DNA"/>
</dbReference>
<dbReference type="AlphaFoldDB" id="W3X707"/>
<dbReference type="InParanoid" id="W3X707"/>
<dbReference type="PANTHER" id="PTHR35184:SF1">
    <property type="entry name" value="INTEGRAL MEMBRANE PROTEIN"/>
    <property type="match status" value="1"/>
</dbReference>
<gene>
    <name evidence="3" type="ORF">PFICI_06837</name>
</gene>
<feature type="transmembrane region" description="Helical" evidence="2">
    <location>
        <begin position="208"/>
        <end position="229"/>
    </location>
</feature>
<feature type="transmembrane region" description="Helical" evidence="2">
    <location>
        <begin position="176"/>
        <end position="196"/>
    </location>
</feature>
<protein>
    <submittedName>
        <fullName evidence="3">Uncharacterized protein</fullName>
    </submittedName>
</protein>
<keyword evidence="2" id="KW-1133">Transmembrane helix</keyword>
<dbReference type="HOGENOM" id="CLU_024263_0_1_1"/>
<accession>W3X707</accession>